<dbReference type="RefSeq" id="WP_116616048.1">
    <property type="nucleotide sequence ID" value="NZ_CALDWB010000008.1"/>
</dbReference>
<reference evidence="2 3" key="1">
    <citation type="submission" date="2018-05" db="EMBL/GenBank/DDBJ databases">
        <title>Genomic Encyclopedia of Type Strains, Phase IV (KMG-IV): sequencing the most valuable type-strain genomes for metagenomic binning, comparative biology and taxonomic classification.</title>
        <authorList>
            <person name="Goeker M."/>
        </authorList>
    </citation>
    <scope>NUCLEOTIDE SEQUENCE [LARGE SCALE GENOMIC DNA]</scope>
    <source>
        <strain evidence="2 3">DSM 100333</strain>
    </source>
</reference>
<accession>A0A2U0UIQ6</accession>
<comment type="caution">
    <text evidence="2">The sequence shown here is derived from an EMBL/GenBank/DDBJ whole genome shotgun (WGS) entry which is preliminary data.</text>
</comment>
<dbReference type="PROSITE" id="PS00018">
    <property type="entry name" value="EF_HAND_1"/>
    <property type="match status" value="1"/>
</dbReference>
<protein>
    <recommendedName>
        <fullName evidence="4">Outer membrane protein with glycine zipper</fullName>
    </recommendedName>
</protein>
<keyword evidence="3" id="KW-1185">Reference proteome</keyword>
<dbReference type="AlphaFoldDB" id="A0A2U0UIQ6"/>
<keyword evidence="1" id="KW-0732">Signal</keyword>
<organism evidence="2 3">
    <name type="scientific">Hallella colorans</name>
    <dbReference type="NCBI Taxonomy" id="1703337"/>
    <lineage>
        <taxon>Bacteria</taxon>
        <taxon>Pseudomonadati</taxon>
        <taxon>Bacteroidota</taxon>
        <taxon>Bacteroidia</taxon>
        <taxon>Bacteroidales</taxon>
        <taxon>Prevotellaceae</taxon>
        <taxon>Hallella</taxon>
    </lineage>
</organism>
<evidence type="ECO:0008006" key="4">
    <source>
        <dbReference type="Google" id="ProtNLM"/>
    </source>
</evidence>
<dbReference type="InterPro" id="IPR018247">
    <property type="entry name" value="EF_Hand_1_Ca_BS"/>
</dbReference>
<gene>
    <name evidence="2" type="ORF">C7379_104130</name>
</gene>
<feature type="chain" id="PRO_5015507070" description="Outer membrane protein with glycine zipper" evidence="1">
    <location>
        <begin position="23"/>
        <end position="281"/>
    </location>
</feature>
<dbReference type="Proteomes" id="UP000245870">
    <property type="component" value="Unassembled WGS sequence"/>
</dbReference>
<dbReference type="EMBL" id="QENY01000004">
    <property type="protein sequence ID" value="PVX57513.1"/>
    <property type="molecule type" value="Genomic_DNA"/>
</dbReference>
<evidence type="ECO:0000313" key="3">
    <source>
        <dbReference type="Proteomes" id="UP000245870"/>
    </source>
</evidence>
<dbReference type="OrthoDB" id="1082851at2"/>
<sequence>MKKTFVLFVAAGVLFSGCDSYAGAGAYGGAQIGSILGSAIGGIIDGGRGSDIGTIIGMASGAVVGGAIGSAADQKREREIEAYERDRAARMAARAQRDEMYQANAGATSRHADVNYGSGFDETNSGDDRLYDFNSKDYTGNYSVQQPCAKMPQEMGIDGMAEDLRYMPVLEIRNARFIDENENGVIERGEVCKLIFEVINRGNSALYDVVPTVVEASGNRNIYVSPSVHVENIMPGKGIRYTAIVQAGSRLRTGKVKLCASVIQGSNAISKVYEFNIPTKR</sequence>
<proteinExistence type="predicted"/>
<name>A0A2U0UIQ6_9BACT</name>
<evidence type="ECO:0000313" key="2">
    <source>
        <dbReference type="EMBL" id="PVX57513.1"/>
    </source>
</evidence>
<feature type="signal peptide" evidence="1">
    <location>
        <begin position="1"/>
        <end position="22"/>
    </location>
</feature>
<dbReference type="PROSITE" id="PS51257">
    <property type="entry name" value="PROKAR_LIPOPROTEIN"/>
    <property type="match status" value="1"/>
</dbReference>
<evidence type="ECO:0000256" key="1">
    <source>
        <dbReference type="SAM" id="SignalP"/>
    </source>
</evidence>